<dbReference type="HAMAP" id="MF_01518">
    <property type="entry name" value="Adenine_deamin"/>
    <property type="match status" value="1"/>
</dbReference>
<evidence type="ECO:0000256" key="2">
    <source>
        <dbReference type="ARBA" id="ARBA00012782"/>
    </source>
</evidence>
<evidence type="ECO:0000259" key="8">
    <source>
        <dbReference type="Pfam" id="PF13382"/>
    </source>
</evidence>
<dbReference type="AlphaFoldDB" id="A0A1I0B1G4"/>
<dbReference type="Gene3D" id="3.20.20.140">
    <property type="entry name" value="Metal-dependent hydrolases"/>
    <property type="match status" value="1"/>
</dbReference>
<reference evidence="10" key="1">
    <citation type="submission" date="2016-10" db="EMBL/GenBank/DDBJ databases">
        <authorList>
            <person name="Varghese N."/>
            <person name="Submissions S."/>
        </authorList>
    </citation>
    <scope>NUCLEOTIDE SEQUENCE [LARGE SCALE GENOMIC DNA]</scope>
    <source>
        <strain evidence="10">SLH 33</strain>
    </source>
</reference>
<dbReference type="InterPro" id="IPR006679">
    <property type="entry name" value="Adenine_deam"/>
</dbReference>
<proteinExistence type="inferred from homology"/>
<evidence type="ECO:0000256" key="6">
    <source>
        <dbReference type="HAMAP-Rule" id="MF_01518"/>
    </source>
</evidence>
<gene>
    <name evidence="6" type="primary">ade</name>
    <name evidence="9" type="ORF">SAMN04488587_1897</name>
</gene>
<name>A0A1I0B1G4_9EURY</name>
<dbReference type="EC" id="3.5.4.2" evidence="2 6"/>
<dbReference type="STRING" id="1353158.SAMN04488587_1897"/>
<evidence type="ECO:0000313" key="9">
    <source>
        <dbReference type="EMBL" id="SET00541.1"/>
    </source>
</evidence>
<accession>A0A1I0B1G4</accession>
<keyword evidence="3 6" id="KW-0378">Hydrolase</keyword>
<dbReference type="InterPro" id="IPR032466">
    <property type="entry name" value="Metal_Hydrolase"/>
</dbReference>
<dbReference type="PANTHER" id="PTHR11113:SF2">
    <property type="entry name" value="ADENINE DEAMINASE"/>
    <property type="match status" value="1"/>
</dbReference>
<dbReference type="GO" id="GO:0000034">
    <property type="term" value="F:adenine deaminase activity"/>
    <property type="evidence" value="ECO:0007669"/>
    <property type="project" value="UniProtKB-UniRule"/>
</dbReference>
<dbReference type="Gene3D" id="2.30.40.10">
    <property type="entry name" value="Urease, subunit C, domain 1"/>
    <property type="match status" value="1"/>
</dbReference>
<evidence type="ECO:0000256" key="4">
    <source>
        <dbReference type="ARBA" id="ARBA00023211"/>
    </source>
</evidence>
<dbReference type="EMBL" id="FOHQ01000006">
    <property type="protein sequence ID" value="SET00541.1"/>
    <property type="molecule type" value="Genomic_DNA"/>
</dbReference>
<dbReference type="GO" id="GO:0006146">
    <property type="term" value="P:adenine catabolic process"/>
    <property type="evidence" value="ECO:0007669"/>
    <property type="project" value="InterPro"/>
</dbReference>
<keyword evidence="4 6" id="KW-0464">Manganese</keyword>
<evidence type="ECO:0000256" key="5">
    <source>
        <dbReference type="ARBA" id="ARBA00047720"/>
    </source>
</evidence>
<evidence type="ECO:0000256" key="1">
    <source>
        <dbReference type="ARBA" id="ARBA00006773"/>
    </source>
</evidence>
<comment type="cofactor">
    <cofactor evidence="6">
        <name>Mn(2+)</name>
        <dbReference type="ChEBI" id="CHEBI:29035"/>
    </cofactor>
</comment>
<dbReference type="OrthoDB" id="24954at2157"/>
<evidence type="ECO:0000259" key="7">
    <source>
        <dbReference type="Pfam" id="PF01979"/>
    </source>
</evidence>
<dbReference type="Pfam" id="PF13382">
    <property type="entry name" value="Adenine_deam_C"/>
    <property type="match status" value="1"/>
</dbReference>
<comment type="similarity">
    <text evidence="1 6">Belongs to the metallo-dependent hydrolases superfamily. Adenine deaminase family.</text>
</comment>
<feature type="domain" description="Adenine deaminase C-terminal" evidence="8">
    <location>
        <begin position="402"/>
        <end position="569"/>
    </location>
</feature>
<dbReference type="InterPro" id="IPR006680">
    <property type="entry name" value="Amidohydro-rel"/>
</dbReference>
<dbReference type="CDD" id="cd01295">
    <property type="entry name" value="AdeC"/>
    <property type="match status" value="1"/>
</dbReference>
<evidence type="ECO:0000256" key="3">
    <source>
        <dbReference type="ARBA" id="ARBA00022801"/>
    </source>
</evidence>
<comment type="catalytic activity">
    <reaction evidence="5 6">
        <text>adenine + H2O + H(+) = hypoxanthine + NH4(+)</text>
        <dbReference type="Rhea" id="RHEA:23688"/>
        <dbReference type="ChEBI" id="CHEBI:15377"/>
        <dbReference type="ChEBI" id="CHEBI:15378"/>
        <dbReference type="ChEBI" id="CHEBI:16708"/>
        <dbReference type="ChEBI" id="CHEBI:17368"/>
        <dbReference type="ChEBI" id="CHEBI:28938"/>
        <dbReference type="EC" id="3.5.4.2"/>
    </reaction>
</comment>
<dbReference type="InterPro" id="IPR026912">
    <property type="entry name" value="Adenine_deam_C"/>
</dbReference>
<keyword evidence="10" id="KW-1185">Reference proteome</keyword>
<dbReference type="SUPFAM" id="SSF51338">
    <property type="entry name" value="Composite domain of metallo-dependent hydrolases"/>
    <property type="match status" value="1"/>
</dbReference>
<feature type="domain" description="Amidohydrolase-related" evidence="7">
    <location>
        <begin position="68"/>
        <end position="353"/>
    </location>
</feature>
<dbReference type="PANTHER" id="PTHR11113">
    <property type="entry name" value="N-ACETYLGLUCOSAMINE-6-PHOSPHATE DEACETYLASE"/>
    <property type="match status" value="1"/>
</dbReference>
<evidence type="ECO:0000313" key="10">
    <source>
        <dbReference type="Proteomes" id="UP000243338"/>
    </source>
</evidence>
<dbReference type="NCBIfam" id="TIGR01178">
    <property type="entry name" value="ade"/>
    <property type="match status" value="1"/>
</dbReference>
<protein>
    <recommendedName>
        <fullName evidence="2 6">Adenine deaminase</fullName>
        <shortName evidence="6">Adenase</shortName>
        <shortName evidence="6">Adenine aminase</shortName>
        <ecNumber evidence="2 6">3.5.4.2</ecNumber>
    </recommendedName>
</protein>
<dbReference type="Proteomes" id="UP000243338">
    <property type="component" value="Unassembled WGS sequence"/>
</dbReference>
<sequence>MDIRDRIFAATGKVKADTIFTGGHIVNVNTKEVLDRDIAVKDGYIVGIGDVSCLKGDDTQLIDVSGRYICPGLIDGHVHFESSMVTLSQFSVSALEHGTTSVLIDPHEIANVLGRKGIELVLEEAKSLPLNVFVAISSCVPATTFETSGASISSDDIDSLIDNENVVGLGELMDYPGVLSGDENKLSMIRAALKDKLVVDGHCPALAGEQLWGYMAAGISTDHESIEYEEALEKLRLGMKLMIREGSAAKSLDRFLPRLIRDGVSLENVFFVTDDKHPSDLMEGYMDVIVRRAIVMGLSPIDAICMASINTAKHYHLDDIVGSISIGRKADLIVLDDLDAFSIDSVYAAGKPVDGFTPSYEYPDLVFNTVRFSEVDASDMQLKATPDKDYRVSVIKILPDQILTEKENAILHSDLDGVLLPDGDNDVLSVAVIERHGKTGNIGLGFIKGIGIRNGAIGQSIGHDSHNVVVTGDNHSDMALCANTIREMNGGICVVNDGKVVDRLELPFAGLLSTLPVEEVEKRLNDLHMAVKSIGCTLPAPFITHSFIALPVIPSLRLTDMGLFDVDNFSLVSPIWEEMGSSEK</sequence>
<dbReference type="RefSeq" id="WP_091690360.1">
    <property type="nucleotide sequence ID" value="NZ_CAAGSJ010000007.1"/>
</dbReference>
<dbReference type="SUPFAM" id="SSF51556">
    <property type="entry name" value="Metallo-dependent hydrolases"/>
    <property type="match status" value="1"/>
</dbReference>
<dbReference type="Pfam" id="PF01979">
    <property type="entry name" value="Amidohydro_1"/>
    <property type="match status" value="1"/>
</dbReference>
<dbReference type="InterPro" id="IPR011059">
    <property type="entry name" value="Metal-dep_hydrolase_composite"/>
</dbReference>
<organism evidence="9 10">
    <name type="scientific">Methanococcoides vulcani</name>
    <dbReference type="NCBI Taxonomy" id="1353158"/>
    <lineage>
        <taxon>Archaea</taxon>
        <taxon>Methanobacteriati</taxon>
        <taxon>Methanobacteriota</taxon>
        <taxon>Stenosarchaea group</taxon>
        <taxon>Methanomicrobia</taxon>
        <taxon>Methanosarcinales</taxon>
        <taxon>Methanosarcinaceae</taxon>
        <taxon>Methanococcoides</taxon>
    </lineage>
</organism>